<evidence type="ECO:0000313" key="2">
    <source>
        <dbReference type="EMBL" id="MCG9962563.1"/>
    </source>
</evidence>
<dbReference type="EMBL" id="JACSDI010000001">
    <property type="protein sequence ID" value="MCG9962563.1"/>
    <property type="molecule type" value="Genomic_DNA"/>
</dbReference>
<gene>
    <name evidence="2" type="ORF">H9J30_01285</name>
</gene>
<dbReference type="InterPro" id="IPR001173">
    <property type="entry name" value="Glyco_trans_2-like"/>
</dbReference>
<keyword evidence="3" id="KW-1185">Reference proteome</keyword>
<name>A0ABS9QQC6_9GAMM</name>
<comment type="caution">
    <text evidence="2">The sequence shown here is derived from an EMBL/GenBank/DDBJ whole genome shotgun (WGS) entry which is preliminary data.</text>
</comment>
<dbReference type="InterPro" id="IPR029044">
    <property type="entry name" value="Nucleotide-diphossugar_trans"/>
</dbReference>
<feature type="domain" description="Glycosyltransferase 2-like" evidence="1">
    <location>
        <begin position="11"/>
        <end position="139"/>
    </location>
</feature>
<sequence length="298" mass="34565">MTSNDADIKASVCVVTYNQVEYIEQCLQSLIDQITNFEFEIIVGDDFSTDGTRTIVENFQRKYPHVIKPIFHSRNVGAAVNFNAVHGSARGKFVAHVDGDDYMLPNKLQSQVDFMERNPNCNISWHRMYVSCGQNVKEDLLDLNNFRQLCFTRADILKFITIGMNSSKMYRAETMNFQRPDFLMLDYFANVEQIGDGQACFISSDPLGVYRAGIGIAKNDFKVKEALSLSFLYFLSKYPKLSNEINQSVLLLLLMAFKNRRYKELSLFLKVYLKSFSFFTPWKLYKDYEFIKMLRLPK</sequence>
<dbReference type="SUPFAM" id="SSF53448">
    <property type="entry name" value="Nucleotide-diphospho-sugar transferases"/>
    <property type="match status" value="1"/>
</dbReference>
<proteinExistence type="predicted"/>
<dbReference type="PANTHER" id="PTHR22916:SF71">
    <property type="entry name" value="GLYCOSYL TRANSFERASE"/>
    <property type="match status" value="1"/>
</dbReference>
<protein>
    <submittedName>
        <fullName evidence="2">Glycosyltransferase family 2 protein</fullName>
    </submittedName>
</protein>
<dbReference type="Pfam" id="PF00535">
    <property type="entry name" value="Glycos_transf_2"/>
    <property type="match status" value="1"/>
</dbReference>
<dbReference type="RefSeq" id="WP_240129353.1">
    <property type="nucleotide sequence ID" value="NZ_JACSDI010000001.1"/>
</dbReference>
<dbReference type="Proteomes" id="UP000829384">
    <property type="component" value="Unassembled WGS sequence"/>
</dbReference>
<dbReference type="PANTHER" id="PTHR22916">
    <property type="entry name" value="GLYCOSYLTRANSFERASE"/>
    <property type="match status" value="1"/>
</dbReference>
<accession>A0ABS9QQC6</accession>
<reference evidence="2 3" key="1">
    <citation type="submission" date="2020-08" db="EMBL/GenBank/DDBJ databases">
        <title>Whole genome sequence of Shewanella sp strain PS-2.</title>
        <authorList>
            <person name="Das S.K."/>
        </authorList>
    </citation>
    <scope>NUCLEOTIDE SEQUENCE [LARGE SCALE GENOMIC DNA]</scope>
    <source>
        <strain evidence="2 3">PS-2</strain>
    </source>
</reference>
<dbReference type="CDD" id="cd00761">
    <property type="entry name" value="Glyco_tranf_GTA_type"/>
    <property type="match status" value="1"/>
</dbReference>
<organism evidence="2 3">
    <name type="scientific">Shewanella cutis</name>
    <dbReference type="NCBI Taxonomy" id="2766780"/>
    <lineage>
        <taxon>Bacteria</taxon>
        <taxon>Pseudomonadati</taxon>
        <taxon>Pseudomonadota</taxon>
        <taxon>Gammaproteobacteria</taxon>
        <taxon>Alteromonadales</taxon>
        <taxon>Shewanellaceae</taxon>
        <taxon>Shewanella</taxon>
    </lineage>
</organism>
<dbReference type="Gene3D" id="3.90.550.10">
    <property type="entry name" value="Spore Coat Polysaccharide Biosynthesis Protein SpsA, Chain A"/>
    <property type="match status" value="1"/>
</dbReference>
<evidence type="ECO:0000259" key="1">
    <source>
        <dbReference type="Pfam" id="PF00535"/>
    </source>
</evidence>
<evidence type="ECO:0000313" key="3">
    <source>
        <dbReference type="Proteomes" id="UP000829384"/>
    </source>
</evidence>